<evidence type="ECO:0000256" key="1">
    <source>
        <dbReference type="ARBA" id="ARBA00022676"/>
    </source>
</evidence>
<dbReference type="RefSeq" id="WP_026457507.1">
    <property type="nucleotide sequence ID" value="NZ_AP027939.1"/>
</dbReference>
<dbReference type="STRING" id="29489.VL01_17910"/>
<dbReference type="EMBL" id="JMGO02000012">
    <property type="protein sequence ID" value="KXU79105.1"/>
    <property type="molecule type" value="Genomic_DNA"/>
</dbReference>
<dbReference type="Proteomes" id="UP000078435">
    <property type="component" value="Unassembled WGS sequence"/>
</dbReference>
<evidence type="ECO:0000313" key="4">
    <source>
        <dbReference type="Proteomes" id="UP000078435"/>
    </source>
</evidence>
<dbReference type="GO" id="GO:0005829">
    <property type="term" value="C:cytosol"/>
    <property type="evidence" value="ECO:0007669"/>
    <property type="project" value="TreeGrafter"/>
</dbReference>
<dbReference type="PANTHER" id="PTHR30160:SF15">
    <property type="entry name" value="GLYCOSYLTRANSFERASE HI_0523-RELATED"/>
    <property type="match status" value="1"/>
</dbReference>
<keyword evidence="2 3" id="KW-0808">Transferase</keyword>
<gene>
    <name evidence="3" type="ORF">LCR_00555</name>
</gene>
<evidence type="ECO:0000313" key="3">
    <source>
        <dbReference type="EMBL" id="KXU79105.1"/>
    </source>
</evidence>
<protein>
    <submittedName>
        <fullName evidence="3">ADP-heptose--LPS heptosyltransferase</fullName>
    </submittedName>
</protein>
<dbReference type="OrthoDB" id="9797795at2"/>
<comment type="caution">
    <text evidence="3">The sequence shown here is derived from an EMBL/GenBank/DDBJ whole genome shotgun (WGS) entry which is preliminary data.</text>
</comment>
<dbReference type="CDD" id="cd03789">
    <property type="entry name" value="GT9_LPS_heptosyltransferase"/>
    <property type="match status" value="1"/>
</dbReference>
<evidence type="ECO:0000256" key="2">
    <source>
        <dbReference type="ARBA" id="ARBA00022679"/>
    </source>
</evidence>
<dbReference type="Pfam" id="PF01075">
    <property type="entry name" value="Glyco_transf_9"/>
    <property type="match status" value="1"/>
</dbReference>
<organism evidence="3 4">
    <name type="scientific">Aeromonas enteropelogenes</name>
    <name type="common">Aeromonas trota</name>
    <dbReference type="NCBI Taxonomy" id="29489"/>
    <lineage>
        <taxon>Bacteria</taxon>
        <taxon>Pseudomonadati</taxon>
        <taxon>Pseudomonadota</taxon>
        <taxon>Gammaproteobacteria</taxon>
        <taxon>Aeromonadales</taxon>
        <taxon>Aeromonadaceae</taxon>
        <taxon>Aeromonas</taxon>
    </lineage>
</organism>
<dbReference type="InterPro" id="IPR051199">
    <property type="entry name" value="LPS_LOS_Heptosyltrfase"/>
</dbReference>
<name>A0A175VEL1_AEREN</name>
<dbReference type="Gene3D" id="3.40.50.2000">
    <property type="entry name" value="Glycogen Phosphorylase B"/>
    <property type="match status" value="2"/>
</dbReference>
<reference evidence="3 4" key="1">
    <citation type="submission" date="2016-02" db="EMBL/GenBank/DDBJ databases">
        <title>Draft genome sequence of Aeromonas trota strain 1999lcr isolated from cerebrospinal fluid (CSF).</title>
        <authorList>
            <person name="Dallagassa C.B."/>
            <person name="Prediger K.C."/>
            <person name="Weiss V.A."/>
            <person name="Assis F.E."/>
            <person name="Baura V."/>
            <person name="Cruz L.M."/>
            <person name="Souza E.M."/>
            <person name="Pedrosa F.O."/>
            <person name="Fadel-Picheth C.M."/>
        </authorList>
    </citation>
    <scope>NUCLEOTIDE SEQUENCE [LARGE SCALE GENOMIC DNA]</scope>
    <source>
        <strain evidence="3 4">1999lcr</strain>
    </source>
</reference>
<dbReference type="AlphaFoldDB" id="A0A175VEL1"/>
<accession>A0A175VEL1</accession>
<dbReference type="InterPro" id="IPR002201">
    <property type="entry name" value="Glyco_trans_9"/>
</dbReference>
<dbReference type="PANTHER" id="PTHR30160">
    <property type="entry name" value="TETRAACYLDISACCHARIDE 4'-KINASE-RELATED"/>
    <property type="match status" value="1"/>
</dbReference>
<dbReference type="SUPFAM" id="SSF53756">
    <property type="entry name" value="UDP-Glycosyltransferase/glycogen phosphorylase"/>
    <property type="match status" value="1"/>
</dbReference>
<keyword evidence="1" id="KW-0328">Glycosyltransferase</keyword>
<dbReference type="GO" id="GO:0008713">
    <property type="term" value="F:ADP-heptose-lipopolysaccharide heptosyltransferase activity"/>
    <property type="evidence" value="ECO:0007669"/>
    <property type="project" value="TreeGrafter"/>
</dbReference>
<proteinExistence type="predicted"/>
<dbReference type="GO" id="GO:0009244">
    <property type="term" value="P:lipopolysaccharide core region biosynthetic process"/>
    <property type="evidence" value="ECO:0007669"/>
    <property type="project" value="TreeGrafter"/>
</dbReference>
<sequence length="349" mass="38949">MKRILVVRNDKIGDFMLAWPSFAMLKESMECHVTALVPAYTAPLARLCPWIDEVLIDPGVRADKEQQRALLARIKAAAFDASICLFSNSRNAMLVWKAHIPYRLAPATKLAQVLYNQRLIQRRSRSLKPESEYNLELIRRFLADHQVAVVEPHTPFLQFDASALRQVREQLATRLKLDASRPWLMVHAGSGGSANNLSIEQYARIIIKLNQACPELQCVLTAGPGEEKMAEQLAAELLAHGGNGWIYRSSDGLPMFCQVLANAALFIAGSTGPLHIAGALDVPTIGFFPMRRSATPLRWKPLNSEGRHLAFSPPEDSDHPEDMSQLDPKAMVPEMARWAAPFWRGNDPQ</sequence>